<dbReference type="SUPFAM" id="SSF56300">
    <property type="entry name" value="Metallo-dependent phosphatases"/>
    <property type="match status" value="1"/>
</dbReference>
<dbReference type="AlphaFoldDB" id="A0A117LEW4"/>
<reference evidence="2 3" key="1">
    <citation type="journal article" date="2015" name="MBio">
        <title>Genome-Resolved Metagenomic Analysis Reveals Roles for Candidate Phyla and Other Microbial Community Members in Biogeochemical Transformations in Oil Reservoirs.</title>
        <authorList>
            <person name="Hu P."/>
            <person name="Tom L."/>
            <person name="Singh A."/>
            <person name="Thomas B.C."/>
            <person name="Baker B.J."/>
            <person name="Piceno Y.M."/>
            <person name="Andersen G.L."/>
            <person name="Banfield J.F."/>
        </authorList>
    </citation>
    <scope>NUCLEOTIDE SEQUENCE [LARGE SCALE GENOMIC DNA]</scope>
    <source>
        <strain evidence="2">57_489</strain>
    </source>
</reference>
<evidence type="ECO:0000313" key="3">
    <source>
        <dbReference type="Proteomes" id="UP000057043"/>
    </source>
</evidence>
<proteinExistence type="predicted"/>
<accession>A0A117LEW4</accession>
<evidence type="ECO:0000259" key="1">
    <source>
        <dbReference type="Pfam" id="PF00149"/>
    </source>
</evidence>
<feature type="domain" description="Calcineurin-like phosphoesterase" evidence="1">
    <location>
        <begin position="1"/>
        <end position="96"/>
    </location>
</feature>
<protein>
    <submittedName>
        <fullName evidence="2">Ser/Thr protein phosphatase family protein</fullName>
    </submittedName>
</protein>
<comment type="caution">
    <text evidence="2">The sequence shown here is derived from an EMBL/GenBank/DDBJ whole genome shotgun (WGS) entry which is preliminary data.</text>
</comment>
<dbReference type="GO" id="GO:0016787">
    <property type="term" value="F:hydrolase activity"/>
    <property type="evidence" value="ECO:0007669"/>
    <property type="project" value="InterPro"/>
</dbReference>
<evidence type="ECO:0000313" key="2">
    <source>
        <dbReference type="EMBL" id="KUK43362.1"/>
    </source>
</evidence>
<sequence>MRILAMADLHGCSEKLFPIQGMDFDLITFCGDLHNLGHIDQARHVAEALAGLGPPVLIVPGNMDSKEIVPDLWNTAGLRMIHRSSYRHGDYGFIGIGGMGYFHTDEDVCDSLIRTYRKISRCSYNITLTHQSQRDEKYKKYLIFIIQIFNIRCRSDPCCALQPTLQVFYH</sequence>
<dbReference type="Gene3D" id="3.60.21.10">
    <property type="match status" value="1"/>
</dbReference>
<dbReference type="Proteomes" id="UP000057043">
    <property type="component" value="Unassembled WGS sequence"/>
</dbReference>
<dbReference type="InterPro" id="IPR029052">
    <property type="entry name" value="Metallo-depent_PP-like"/>
</dbReference>
<dbReference type="EMBL" id="LGFT01000082">
    <property type="protein sequence ID" value="KUK43362.1"/>
    <property type="molecule type" value="Genomic_DNA"/>
</dbReference>
<gene>
    <name evidence="2" type="ORF">XD72_2260</name>
</gene>
<name>A0A117LEW4_9EURY</name>
<dbReference type="InterPro" id="IPR004843">
    <property type="entry name" value="Calcineurin-like_PHP"/>
</dbReference>
<dbReference type="Pfam" id="PF00149">
    <property type="entry name" value="Metallophos"/>
    <property type="match status" value="1"/>
</dbReference>
<organism evidence="2 3">
    <name type="scientific">Methanothrix harundinacea</name>
    <dbReference type="NCBI Taxonomy" id="301375"/>
    <lineage>
        <taxon>Archaea</taxon>
        <taxon>Methanobacteriati</taxon>
        <taxon>Methanobacteriota</taxon>
        <taxon>Stenosarchaea group</taxon>
        <taxon>Methanomicrobia</taxon>
        <taxon>Methanotrichales</taxon>
        <taxon>Methanotrichaceae</taxon>
        <taxon>Methanothrix</taxon>
    </lineage>
</organism>